<accession>A0A5B7FD41</accession>
<evidence type="ECO:0000313" key="2">
    <source>
        <dbReference type="Proteomes" id="UP000324222"/>
    </source>
</evidence>
<sequence>MFPATILSGVLTKGGKTLLTLEGLTGEVFVNASPSLGNASGLKQASSDYMIENERELDRAV</sequence>
<protein>
    <submittedName>
        <fullName evidence="1">Uncharacterized protein</fullName>
    </submittedName>
</protein>
<dbReference type="AlphaFoldDB" id="A0A5B7FD41"/>
<evidence type="ECO:0000313" key="1">
    <source>
        <dbReference type="EMBL" id="MPC45530.1"/>
    </source>
</evidence>
<gene>
    <name evidence="1" type="ORF">E2C01_039232</name>
</gene>
<proteinExistence type="predicted"/>
<keyword evidence="2" id="KW-1185">Reference proteome</keyword>
<comment type="caution">
    <text evidence="1">The sequence shown here is derived from an EMBL/GenBank/DDBJ whole genome shotgun (WGS) entry which is preliminary data.</text>
</comment>
<reference evidence="1 2" key="1">
    <citation type="submission" date="2019-05" db="EMBL/GenBank/DDBJ databases">
        <title>Another draft genome of Portunus trituberculatus and its Hox gene families provides insights of decapod evolution.</title>
        <authorList>
            <person name="Jeong J.-H."/>
            <person name="Song I."/>
            <person name="Kim S."/>
            <person name="Choi T."/>
            <person name="Kim D."/>
            <person name="Ryu S."/>
            <person name="Kim W."/>
        </authorList>
    </citation>
    <scope>NUCLEOTIDE SEQUENCE [LARGE SCALE GENOMIC DNA]</scope>
    <source>
        <tissue evidence="1">Muscle</tissue>
    </source>
</reference>
<dbReference type="EMBL" id="VSRR010006770">
    <property type="protein sequence ID" value="MPC45530.1"/>
    <property type="molecule type" value="Genomic_DNA"/>
</dbReference>
<organism evidence="1 2">
    <name type="scientific">Portunus trituberculatus</name>
    <name type="common">Swimming crab</name>
    <name type="synonym">Neptunus trituberculatus</name>
    <dbReference type="NCBI Taxonomy" id="210409"/>
    <lineage>
        <taxon>Eukaryota</taxon>
        <taxon>Metazoa</taxon>
        <taxon>Ecdysozoa</taxon>
        <taxon>Arthropoda</taxon>
        <taxon>Crustacea</taxon>
        <taxon>Multicrustacea</taxon>
        <taxon>Malacostraca</taxon>
        <taxon>Eumalacostraca</taxon>
        <taxon>Eucarida</taxon>
        <taxon>Decapoda</taxon>
        <taxon>Pleocyemata</taxon>
        <taxon>Brachyura</taxon>
        <taxon>Eubrachyura</taxon>
        <taxon>Portunoidea</taxon>
        <taxon>Portunidae</taxon>
        <taxon>Portuninae</taxon>
        <taxon>Portunus</taxon>
    </lineage>
</organism>
<dbReference type="Proteomes" id="UP000324222">
    <property type="component" value="Unassembled WGS sequence"/>
</dbReference>
<name>A0A5B7FD41_PORTR</name>